<keyword evidence="1" id="KW-0436">Ligase</keyword>
<dbReference type="Proteomes" id="UP001056978">
    <property type="component" value="Chromosome 14"/>
</dbReference>
<comment type="caution">
    <text evidence="1">The sequence shown here is derived from an EMBL/GenBank/DDBJ whole genome shotgun (WGS) entry which is preliminary data.</text>
</comment>
<dbReference type="EMBL" id="CM043782">
    <property type="protein sequence ID" value="KAI4835203.1"/>
    <property type="molecule type" value="Genomic_DNA"/>
</dbReference>
<protein>
    <submittedName>
        <fullName evidence="1">Tryptophan--tRNA ligase</fullName>
    </submittedName>
</protein>
<organism evidence="1 2">
    <name type="scientific">Plasmodium brasilianum</name>
    <dbReference type="NCBI Taxonomy" id="5824"/>
    <lineage>
        <taxon>Eukaryota</taxon>
        <taxon>Sar</taxon>
        <taxon>Alveolata</taxon>
        <taxon>Apicomplexa</taxon>
        <taxon>Aconoidasida</taxon>
        <taxon>Haemosporida</taxon>
        <taxon>Plasmodiidae</taxon>
        <taxon>Plasmodium</taxon>
        <taxon>Plasmodium (Plasmodium)</taxon>
    </lineage>
</organism>
<accession>A0ACB9Y3F9</accession>
<sequence length="624" mass="73631">MRKGKNLILSFLLIIQINFCKNVTVGKKNERIALFLHKIVDIKKIKFNFRLKDSCTFLTGIKPSGSIHLGNYIGCLHPLINVEAKKKNTNYVSKNKENVVKLKKIILIADLHCLTDINNMFFLKQNVLDSVKVIISLIIDMYIKKKEYINIYINNIKLEKILTYFKSGLIDEAYLNKLLCSINVYESYSFLNYEKQKDDFDVVNNAHNIIQGKLFNDEKTKLSKKSLEEKNISGKYERTAKKNIFQKHYFYIFKQSDIQAHTSLYYLINSFTSINLLNDHIHIKSSGKNKSFALISYPNLMLADILLYEPKYLIVGLDQKKNVEIIKKISKKVNTYFPHTVILPNIFCPKFHIEVMNLDGQNKMSKNKDLSDNENINKIIYLFDEKDVIEKKIKKSKTDNYNILTYAKPNTKEINNLINIFLFFYYYKVKNVCAQTEKEKTNKRFQLFEDNLFLNEREHSLEKNHKTNFKPGTPENVESSNDNIKCLSYLKKKKDIYTIKNSSSKINEEKLFFKHNNVNPNINQETINNILSFYNNNYSNFKYELSQLIYDHFVVSKHFYNIFYSHDNLVDYILKRGKKCLSKRASKTFKVNNNAKIKKKKYKNEKQIQKKAEYLIFCISRRNK</sequence>
<gene>
    <name evidence="1" type="ORF">MKS88_005890</name>
</gene>
<evidence type="ECO:0000313" key="2">
    <source>
        <dbReference type="Proteomes" id="UP001056978"/>
    </source>
</evidence>
<proteinExistence type="predicted"/>
<keyword evidence="2" id="KW-1185">Reference proteome</keyword>
<name>A0ACB9Y3F9_PLABR</name>
<reference evidence="1" key="1">
    <citation type="submission" date="2022-06" db="EMBL/GenBank/DDBJ databases">
        <title>The First Complete Genome of the Simian Malaria Parasite Plasmodium brasilianum.</title>
        <authorList>
            <person name="Bajic M."/>
            <person name="Ravishankar S."/>
        </authorList>
    </citation>
    <scope>NUCLEOTIDE SEQUENCE</scope>
    <source>
        <strain evidence="1">Bolivian I</strain>
    </source>
</reference>
<evidence type="ECO:0000313" key="1">
    <source>
        <dbReference type="EMBL" id="KAI4835203.1"/>
    </source>
</evidence>